<dbReference type="AlphaFoldDB" id="A0ABD0XYT2"/>
<sequence length="217" mass="25309">MAQQQQYVTPVPILKQINRHNDDGSYSYGYENADGTFKIETKYPTGEVYGKYGYVDDTGAIREVEYGASKRGFEPAGNDINVAPPTLTVDSNNRYTGPDQYDDGQYREDPTVYHKNPEYNRPRNQQQQQTWRQPVYNPPPQQNYQLQPQQSYQPQPQQYYQPQPQPQRQQYYQPQQDYYQPRTNFNPNDYLNPAQFATHPSVSGVDIFAGSYSVNYK</sequence>
<dbReference type="PRINTS" id="PR00947">
    <property type="entry name" value="CUTICLE"/>
</dbReference>
<evidence type="ECO:0000313" key="3">
    <source>
        <dbReference type="EMBL" id="KAL1115800.1"/>
    </source>
</evidence>
<feature type="compositionally biased region" description="Low complexity" evidence="2">
    <location>
        <begin position="142"/>
        <end position="172"/>
    </location>
</feature>
<accession>A0ABD0XYT2</accession>
<dbReference type="PROSITE" id="PS51155">
    <property type="entry name" value="CHIT_BIND_RR_2"/>
    <property type="match status" value="1"/>
</dbReference>
<gene>
    <name evidence="3" type="ORF">AAG570_006090</name>
</gene>
<reference evidence="3 4" key="1">
    <citation type="submission" date="2024-07" db="EMBL/GenBank/DDBJ databases">
        <title>Chromosome-level genome assembly of the water stick insect Ranatra chinensis (Heteroptera: Nepidae).</title>
        <authorList>
            <person name="Liu X."/>
        </authorList>
    </citation>
    <scope>NUCLEOTIDE SEQUENCE [LARGE SCALE GENOMIC DNA]</scope>
    <source>
        <strain evidence="3">Cailab_2021Rc</strain>
        <tissue evidence="3">Muscle</tissue>
    </source>
</reference>
<keyword evidence="1" id="KW-0193">Cuticle</keyword>
<name>A0ABD0XYT2_9HEMI</name>
<protein>
    <submittedName>
        <fullName evidence="3">Uncharacterized protein</fullName>
    </submittedName>
</protein>
<proteinExistence type="predicted"/>
<comment type="caution">
    <text evidence="3">The sequence shown here is derived from an EMBL/GenBank/DDBJ whole genome shotgun (WGS) entry which is preliminary data.</text>
</comment>
<dbReference type="PANTHER" id="PTHR10380">
    <property type="entry name" value="CUTICLE PROTEIN"/>
    <property type="match status" value="1"/>
</dbReference>
<dbReference type="GO" id="GO:0042302">
    <property type="term" value="F:structural constituent of cuticle"/>
    <property type="evidence" value="ECO:0007669"/>
    <property type="project" value="UniProtKB-UniRule"/>
</dbReference>
<feature type="compositionally biased region" description="Basic and acidic residues" evidence="2">
    <location>
        <begin position="104"/>
        <end position="121"/>
    </location>
</feature>
<dbReference type="EMBL" id="JBFDAA010000019">
    <property type="protein sequence ID" value="KAL1115800.1"/>
    <property type="molecule type" value="Genomic_DNA"/>
</dbReference>
<evidence type="ECO:0000313" key="4">
    <source>
        <dbReference type="Proteomes" id="UP001558652"/>
    </source>
</evidence>
<evidence type="ECO:0000256" key="1">
    <source>
        <dbReference type="PROSITE-ProRule" id="PRU00497"/>
    </source>
</evidence>
<feature type="region of interest" description="Disordered" evidence="2">
    <location>
        <begin position="71"/>
        <end position="172"/>
    </location>
</feature>
<feature type="compositionally biased region" description="Low complexity" evidence="2">
    <location>
        <begin position="122"/>
        <end position="135"/>
    </location>
</feature>
<dbReference type="PANTHER" id="PTHR10380:SF205">
    <property type="entry name" value="CUTICULAR PROTEIN 97EB"/>
    <property type="match status" value="1"/>
</dbReference>
<keyword evidence="4" id="KW-1185">Reference proteome</keyword>
<dbReference type="InterPro" id="IPR050468">
    <property type="entry name" value="Cuticle_Struct_Prot"/>
</dbReference>
<dbReference type="Pfam" id="PF00379">
    <property type="entry name" value="Chitin_bind_4"/>
    <property type="match status" value="1"/>
</dbReference>
<dbReference type="InterPro" id="IPR000618">
    <property type="entry name" value="Insect_cuticle"/>
</dbReference>
<organism evidence="3 4">
    <name type="scientific">Ranatra chinensis</name>
    <dbReference type="NCBI Taxonomy" id="642074"/>
    <lineage>
        <taxon>Eukaryota</taxon>
        <taxon>Metazoa</taxon>
        <taxon>Ecdysozoa</taxon>
        <taxon>Arthropoda</taxon>
        <taxon>Hexapoda</taxon>
        <taxon>Insecta</taxon>
        <taxon>Pterygota</taxon>
        <taxon>Neoptera</taxon>
        <taxon>Paraneoptera</taxon>
        <taxon>Hemiptera</taxon>
        <taxon>Heteroptera</taxon>
        <taxon>Panheteroptera</taxon>
        <taxon>Nepomorpha</taxon>
        <taxon>Nepidae</taxon>
        <taxon>Ranatrinae</taxon>
        <taxon>Ranatra</taxon>
    </lineage>
</organism>
<evidence type="ECO:0000256" key="2">
    <source>
        <dbReference type="SAM" id="MobiDB-lite"/>
    </source>
</evidence>
<dbReference type="Proteomes" id="UP001558652">
    <property type="component" value="Unassembled WGS sequence"/>
</dbReference>